<gene>
    <name evidence="2" type="ORF">E2C01_094995</name>
</gene>
<protein>
    <submittedName>
        <fullName evidence="2">Uncharacterized protein</fullName>
    </submittedName>
</protein>
<evidence type="ECO:0000256" key="1">
    <source>
        <dbReference type="SAM" id="MobiDB-lite"/>
    </source>
</evidence>
<accession>A0A5B7JTZ4</accession>
<proteinExistence type="predicted"/>
<dbReference type="EMBL" id="VSRR010118933">
    <property type="protein sequence ID" value="MPC99572.1"/>
    <property type="molecule type" value="Genomic_DNA"/>
</dbReference>
<organism evidence="2 3">
    <name type="scientific">Portunus trituberculatus</name>
    <name type="common">Swimming crab</name>
    <name type="synonym">Neptunus trituberculatus</name>
    <dbReference type="NCBI Taxonomy" id="210409"/>
    <lineage>
        <taxon>Eukaryota</taxon>
        <taxon>Metazoa</taxon>
        <taxon>Ecdysozoa</taxon>
        <taxon>Arthropoda</taxon>
        <taxon>Crustacea</taxon>
        <taxon>Multicrustacea</taxon>
        <taxon>Malacostraca</taxon>
        <taxon>Eumalacostraca</taxon>
        <taxon>Eucarida</taxon>
        <taxon>Decapoda</taxon>
        <taxon>Pleocyemata</taxon>
        <taxon>Brachyura</taxon>
        <taxon>Eubrachyura</taxon>
        <taxon>Portunoidea</taxon>
        <taxon>Portunidae</taxon>
        <taxon>Portuninae</taxon>
        <taxon>Portunus</taxon>
    </lineage>
</organism>
<sequence length="97" mass="10799">MRPSEGLPEQETAVGGPCGGDGWMDFNFRRRNIYRYMAPLRTHIIKINKKSHIGEEPSSSQVFENIMACGQTCWSKHLSDIEDTAISTGTPVEKAVS</sequence>
<feature type="region of interest" description="Disordered" evidence="1">
    <location>
        <begin position="1"/>
        <end position="21"/>
    </location>
</feature>
<evidence type="ECO:0000313" key="3">
    <source>
        <dbReference type="Proteomes" id="UP000324222"/>
    </source>
</evidence>
<keyword evidence="3" id="KW-1185">Reference proteome</keyword>
<dbReference type="AlphaFoldDB" id="A0A5B7JTZ4"/>
<evidence type="ECO:0000313" key="2">
    <source>
        <dbReference type="EMBL" id="MPC99572.1"/>
    </source>
</evidence>
<dbReference type="Proteomes" id="UP000324222">
    <property type="component" value="Unassembled WGS sequence"/>
</dbReference>
<comment type="caution">
    <text evidence="2">The sequence shown here is derived from an EMBL/GenBank/DDBJ whole genome shotgun (WGS) entry which is preliminary data.</text>
</comment>
<reference evidence="2 3" key="1">
    <citation type="submission" date="2019-05" db="EMBL/GenBank/DDBJ databases">
        <title>Another draft genome of Portunus trituberculatus and its Hox gene families provides insights of decapod evolution.</title>
        <authorList>
            <person name="Jeong J.-H."/>
            <person name="Song I."/>
            <person name="Kim S."/>
            <person name="Choi T."/>
            <person name="Kim D."/>
            <person name="Ryu S."/>
            <person name="Kim W."/>
        </authorList>
    </citation>
    <scope>NUCLEOTIDE SEQUENCE [LARGE SCALE GENOMIC DNA]</scope>
    <source>
        <tissue evidence="2">Muscle</tissue>
    </source>
</reference>
<name>A0A5B7JTZ4_PORTR</name>